<name>A0A0K1PL64_9BACT</name>
<sequence>MALVWLVPVLVVMGVSAGVLTTLTGQGGGVLLLLLCSMWMGPRAALAVTAPALLLGNVHRAYLFRSALDRPMAKRLVMGALPGGLVGGFLAGVVSPMVLKVLLGVMTLIAIAKAVGVVSFRLPRAVLGPAGFVVGAMTGTSGGAGILFSPILLSAGLTGSPYVATISLVAAVTHFARVVAYGTSGLLTRELVLPIVVIGATIFVGNSLGERLRRRISDRGTTWLEYGTLVACVTLSLLGVRP</sequence>
<evidence type="ECO:0000313" key="10">
    <source>
        <dbReference type="Proteomes" id="UP000064967"/>
    </source>
</evidence>
<dbReference type="InterPro" id="IPR002781">
    <property type="entry name" value="TM_pro_TauE-like"/>
</dbReference>
<feature type="transmembrane region" description="Helical" evidence="8">
    <location>
        <begin position="159"/>
        <end position="179"/>
    </location>
</feature>
<dbReference type="PANTHER" id="PTHR30269">
    <property type="entry name" value="TRANSMEMBRANE PROTEIN YFCA"/>
    <property type="match status" value="1"/>
</dbReference>
<reference evidence="9 10" key="1">
    <citation type="submission" date="2015-08" db="EMBL/GenBank/DDBJ databases">
        <authorList>
            <person name="Babu N.S."/>
            <person name="Beckwith C.J."/>
            <person name="Beseler K.G."/>
            <person name="Brison A."/>
            <person name="Carone J.V."/>
            <person name="Caskin T.P."/>
            <person name="Diamond M."/>
            <person name="Durham M.E."/>
            <person name="Foxe J.M."/>
            <person name="Go M."/>
            <person name="Henderson B.A."/>
            <person name="Jones I.B."/>
            <person name="McGettigan J.A."/>
            <person name="Micheletti S.J."/>
            <person name="Nasrallah M.E."/>
            <person name="Ortiz D."/>
            <person name="Piller C.R."/>
            <person name="Privatt S.R."/>
            <person name="Schneider S.L."/>
            <person name="Sharp S."/>
            <person name="Smith T.C."/>
            <person name="Stanton J.D."/>
            <person name="Ullery H.E."/>
            <person name="Wilson R.J."/>
            <person name="Serrano M.G."/>
            <person name="Buck G."/>
            <person name="Lee V."/>
            <person name="Wang Y."/>
            <person name="Carvalho R."/>
            <person name="Voegtly L."/>
            <person name="Shi R."/>
            <person name="Duckworth R."/>
            <person name="Johnson A."/>
            <person name="Loviza R."/>
            <person name="Walstead R."/>
            <person name="Shah Z."/>
            <person name="Kiflezghi M."/>
            <person name="Wade K."/>
            <person name="Ball S.L."/>
            <person name="Bradley K.W."/>
            <person name="Asai D.J."/>
            <person name="Bowman C.A."/>
            <person name="Russell D.A."/>
            <person name="Pope W.H."/>
            <person name="Jacobs-Sera D."/>
            <person name="Hendrix R.W."/>
            <person name="Hatfull G.F."/>
        </authorList>
    </citation>
    <scope>NUCLEOTIDE SEQUENCE [LARGE SCALE GENOMIC DNA]</scope>
    <source>
        <strain evidence="9 10">DSM 27648</strain>
    </source>
</reference>
<comment type="similarity">
    <text evidence="2 8">Belongs to the 4-toluene sulfonate uptake permease (TSUP) (TC 2.A.102) family.</text>
</comment>
<evidence type="ECO:0000256" key="4">
    <source>
        <dbReference type="ARBA" id="ARBA00022475"/>
    </source>
</evidence>
<evidence type="ECO:0000256" key="8">
    <source>
        <dbReference type="RuleBase" id="RU363041"/>
    </source>
</evidence>
<feature type="transmembrane region" description="Helical" evidence="8">
    <location>
        <begin position="101"/>
        <end position="120"/>
    </location>
</feature>
<evidence type="ECO:0000256" key="1">
    <source>
        <dbReference type="ARBA" id="ARBA00004651"/>
    </source>
</evidence>
<keyword evidence="7 8" id="KW-0472">Membrane</keyword>
<evidence type="ECO:0000256" key="6">
    <source>
        <dbReference type="ARBA" id="ARBA00022989"/>
    </source>
</evidence>
<comment type="subcellular location">
    <subcellularLocation>
        <location evidence="1 8">Cell membrane</location>
        <topology evidence="1 8">Multi-pass membrane protein</topology>
    </subcellularLocation>
</comment>
<evidence type="ECO:0000313" key="9">
    <source>
        <dbReference type="EMBL" id="AKU94260.1"/>
    </source>
</evidence>
<dbReference type="KEGG" id="llu:AKJ09_00924"/>
<feature type="transmembrane region" description="Helical" evidence="8">
    <location>
        <begin position="132"/>
        <end position="153"/>
    </location>
</feature>
<keyword evidence="3" id="KW-0813">Transport</keyword>
<feature type="transmembrane region" description="Helical" evidence="8">
    <location>
        <begin position="191"/>
        <end position="209"/>
    </location>
</feature>
<dbReference type="OrthoDB" id="9823084at2"/>
<proteinExistence type="inferred from homology"/>
<protein>
    <recommendedName>
        <fullName evidence="8">Probable membrane transporter protein</fullName>
    </recommendedName>
</protein>
<feature type="transmembrane region" description="Helical" evidence="8">
    <location>
        <begin position="27"/>
        <end position="55"/>
    </location>
</feature>
<dbReference type="RefSeq" id="WP_146645884.1">
    <property type="nucleotide sequence ID" value="NZ_CP012333.1"/>
</dbReference>
<dbReference type="EMBL" id="CP012333">
    <property type="protein sequence ID" value="AKU94260.1"/>
    <property type="molecule type" value="Genomic_DNA"/>
</dbReference>
<evidence type="ECO:0000256" key="3">
    <source>
        <dbReference type="ARBA" id="ARBA00022448"/>
    </source>
</evidence>
<dbReference type="PANTHER" id="PTHR30269:SF37">
    <property type="entry name" value="MEMBRANE TRANSPORTER PROTEIN"/>
    <property type="match status" value="1"/>
</dbReference>
<keyword evidence="10" id="KW-1185">Reference proteome</keyword>
<keyword evidence="5 8" id="KW-0812">Transmembrane</keyword>
<gene>
    <name evidence="9" type="ORF">AKJ09_00924</name>
</gene>
<dbReference type="STRING" id="1391654.AKJ09_00924"/>
<dbReference type="InterPro" id="IPR052017">
    <property type="entry name" value="TSUP"/>
</dbReference>
<evidence type="ECO:0000256" key="7">
    <source>
        <dbReference type="ARBA" id="ARBA00023136"/>
    </source>
</evidence>
<organism evidence="9 10">
    <name type="scientific">Labilithrix luteola</name>
    <dbReference type="NCBI Taxonomy" id="1391654"/>
    <lineage>
        <taxon>Bacteria</taxon>
        <taxon>Pseudomonadati</taxon>
        <taxon>Myxococcota</taxon>
        <taxon>Polyangia</taxon>
        <taxon>Polyangiales</taxon>
        <taxon>Labilitrichaceae</taxon>
        <taxon>Labilithrix</taxon>
    </lineage>
</organism>
<evidence type="ECO:0000256" key="2">
    <source>
        <dbReference type="ARBA" id="ARBA00009142"/>
    </source>
</evidence>
<dbReference type="Proteomes" id="UP000064967">
    <property type="component" value="Chromosome"/>
</dbReference>
<dbReference type="Pfam" id="PF01925">
    <property type="entry name" value="TauE"/>
    <property type="match status" value="1"/>
</dbReference>
<feature type="transmembrane region" description="Helical" evidence="8">
    <location>
        <begin position="76"/>
        <end position="95"/>
    </location>
</feature>
<dbReference type="AlphaFoldDB" id="A0A0K1PL64"/>
<evidence type="ECO:0000256" key="5">
    <source>
        <dbReference type="ARBA" id="ARBA00022692"/>
    </source>
</evidence>
<feature type="transmembrane region" description="Helical" evidence="8">
    <location>
        <begin position="221"/>
        <end position="240"/>
    </location>
</feature>
<keyword evidence="6 8" id="KW-1133">Transmembrane helix</keyword>
<dbReference type="GO" id="GO:0005886">
    <property type="term" value="C:plasma membrane"/>
    <property type="evidence" value="ECO:0007669"/>
    <property type="project" value="UniProtKB-SubCell"/>
</dbReference>
<accession>A0A0K1PL64</accession>
<keyword evidence="4 8" id="KW-1003">Cell membrane</keyword>